<accession>A0A9P0TPL2</accession>
<protein>
    <submittedName>
        <fullName evidence="2">Uncharacterized protein</fullName>
    </submittedName>
</protein>
<comment type="caution">
    <text evidence="2">The sequence shown here is derived from an EMBL/GenBank/DDBJ whole genome shotgun (WGS) entry which is preliminary data.</text>
</comment>
<reference evidence="2" key="1">
    <citation type="submission" date="2022-05" db="EMBL/GenBank/DDBJ databases">
        <authorList>
            <person name="Okamura Y."/>
        </authorList>
    </citation>
    <scope>NUCLEOTIDE SEQUENCE</scope>
</reference>
<gene>
    <name evidence="2" type="ORF">PIBRA_LOCUS9000</name>
</gene>
<name>A0A9P0TPL2_PIEBR</name>
<dbReference type="Proteomes" id="UP001152562">
    <property type="component" value="Unassembled WGS sequence"/>
</dbReference>
<sequence>MVTKPLAGTLPENLATPKTGTCPTTWVAPDKGRSPNTETVPNPLLDSSSGITGLFMAHSGMFAGAGGSLVQWASAFCKII</sequence>
<organism evidence="2 3">
    <name type="scientific">Pieris brassicae</name>
    <name type="common">White butterfly</name>
    <name type="synonym">Large white butterfly</name>
    <dbReference type="NCBI Taxonomy" id="7116"/>
    <lineage>
        <taxon>Eukaryota</taxon>
        <taxon>Metazoa</taxon>
        <taxon>Ecdysozoa</taxon>
        <taxon>Arthropoda</taxon>
        <taxon>Hexapoda</taxon>
        <taxon>Insecta</taxon>
        <taxon>Pterygota</taxon>
        <taxon>Neoptera</taxon>
        <taxon>Endopterygota</taxon>
        <taxon>Lepidoptera</taxon>
        <taxon>Glossata</taxon>
        <taxon>Ditrysia</taxon>
        <taxon>Papilionoidea</taxon>
        <taxon>Pieridae</taxon>
        <taxon>Pierinae</taxon>
        <taxon>Pieris</taxon>
    </lineage>
</organism>
<evidence type="ECO:0000313" key="3">
    <source>
        <dbReference type="Proteomes" id="UP001152562"/>
    </source>
</evidence>
<evidence type="ECO:0000313" key="2">
    <source>
        <dbReference type="EMBL" id="CAH4032631.1"/>
    </source>
</evidence>
<keyword evidence="3" id="KW-1185">Reference proteome</keyword>
<feature type="compositionally biased region" description="Polar residues" evidence="1">
    <location>
        <begin position="34"/>
        <end position="44"/>
    </location>
</feature>
<evidence type="ECO:0000256" key="1">
    <source>
        <dbReference type="SAM" id="MobiDB-lite"/>
    </source>
</evidence>
<dbReference type="AlphaFoldDB" id="A0A9P0TPL2"/>
<feature type="region of interest" description="Disordered" evidence="1">
    <location>
        <begin position="1"/>
        <end position="44"/>
    </location>
</feature>
<dbReference type="EMBL" id="CALOZG010000029">
    <property type="protein sequence ID" value="CAH4032631.1"/>
    <property type="molecule type" value="Genomic_DNA"/>
</dbReference>
<proteinExistence type="predicted"/>